<dbReference type="GO" id="GO:0016491">
    <property type="term" value="F:oxidoreductase activity"/>
    <property type="evidence" value="ECO:0007669"/>
    <property type="project" value="UniProtKB-KW"/>
</dbReference>
<dbReference type="PANTHER" id="PTHR11091:SF0">
    <property type="entry name" value="MALATE DEHYDROGENASE"/>
    <property type="match status" value="1"/>
</dbReference>
<dbReference type="PANTHER" id="PTHR11091">
    <property type="entry name" value="OXIDOREDUCTASE-RELATED"/>
    <property type="match status" value="1"/>
</dbReference>
<evidence type="ECO:0008006" key="5">
    <source>
        <dbReference type="Google" id="ProtNLM"/>
    </source>
</evidence>
<comment type="caution">
    <text evidence="3">The sequence shown here is derived from an EMBL/GenBank/DDBJ whole genome shotgun (WGS) entry which is preliminary data.</text>
</comment>
<dbReference type="Pfam" id="PF02615">
    <property type="entry name" value="Ldh_2"/>
    <property type="match status" value="1"/>
</dbReference>
<evidence type="ECO:0000313" key="4">
    <source>
        <dbReference type="Proteomes" id="UP001152320"/>
    </source>
</evidence>
<dbReference type="OrthoDB" id="7881616at2759"/>
<gene>
    <name evidence="3" type="ORF">HOLleu_14378</name>
</gene>
<dbReference type="InterPro" id="IPR043143">
    <property type="entry name" value="Mal/L-sulf/L-lact_DH-like_NADP"/>
</dbReference>
<dbReference type="InterPro" id="IPR043144">
    <property type="entry name" value="Mal/L-sulf/L-lact_DH-like_ah"/>
</dbReference>
<evidence type="ECO:0000256" key="2">
    <source>
        <dbReference type="ARBA" id="ARBA00023002"/>
    </source>
</evidence>
<name>A0A9Q1C6E0_HOLLE</name>
<proteinExistence type="inferred from homology"/>
<dbReference type="AlphaFoldDB" id="A0A9Q1C6E0"/>
<accession>A0A9Q1C6E0</accession>
<organism evidence="3 4">
    <name type="scientific">Holothuria leucospilota</name>
    <name type="common">Black long sea cucumber</name>
    <name type="synonym">Mertensiothuria leucospilota</name>
    <dbReference type="NCBI Taxonomy" id="206669"/>
    <lineage>
        <taxon>Eukaryota</taxon>
        <taxon>Metazoa</taxon>
        <taxon>Echinodermata</taxon>
        <taxon>Eleutherozoa</taxon>
        <taxon>Echinozoa</taxon>
        <taxon>Holothuroidea</taxon>
        <taxon>Aspidochirotacea</taxon>
        <taxon>Aspidochirotida</taxon>
        <taxon>Holothuriidae</taxon>
        <taxon>Holothuria</taxon>
    </lineage>
</organism>
<evidence type="ECO:0000313" key="3">
    <source>
        <dbReference type="EMBL" id="KAJ8040158.1"/>
    </source>
</evidence>
<dbReference type="InterPro" id="IPR003767">
    <property type="entry name" value="Malate/L-lactate_DH-like"/>
</dbReference>
<evidence type="ECO:0000256" key="1">
    <source>
        <dbReference type="ARBA" id="ARBA00006056"/>
    </source>
</evidence>
<protein>
    <recommendedName>
        <fullName evidence="5">Malate dehydrogenase</fullName>
    </recommendedName>
</protein>
<dbReference type="SUPFAM" id="SSF89733">
    <property type="entry name" value="L-sulfolactate dehydrogenase-like"/>
    <property type="match status" value="1"/>
</dbReference>
<sequence length="362" mass="39153">MAASDYLRVPKQEVLRFCHECMTMAGASADHGRQLAEVLTEADYRGHFSHGINRLHTYVREIQMNTTCGDGCPEILKDTVTTAWVDGKNLLGPVVGNFCMDLAIKKAKEAGIGWVVAKGSNHYGMAGWYTLRALEHRLLGISMTNSSPITAITRAKSKAFGTNPISLAAPAIDGDSLVLDMATTTVSFGKVEIQNHKNEPIPLGWGQDAEGHLTTDPKDLIYREGALVPLGGPEISGGYKGTGLLIMVEILTSVLSGGNVGPNIRRWNVNTSEEANLGQLFAAINPECFSPNFEDNLEDFLSTLRGLDPSNPDEPVLVAGDRASRHMKMVDEEGGIPYPRNLLTSLNQLAREVGVPPMEALK</sequence>
<dbReference type="Gene3D" id="3.30.1370.60">
    <property type="entry name" value="Hypothetical oxidoreductase yiak, domain 2"/>
    <property type="match status" value="1"/>
</dbReference>
<reference evidence="3" key="1">
    <citation type="submission" date="2021-10" db="EMBL/GenBank/DDBJ databases">
        <title>Tropical sea cucumber genome reveals ecological adaptation and Cuvierian tubules defense mechanism.</title>
        <authorList>
            <person name="Chen T."/>
        </authorList>
    </citation>
    <scope>NUCLEOTIDE SEQUENCE</scope>
    <source>
        <strain evidence="3">Nanhai2018</strain>
        <tissue evidence="3">Muscle</tissue>
    </source>
</reference>
<keyword evidence="4" id="KW-1185">Reference proteome</keyword>
<comment type="similarity">
    <text evidence="1">Belongs to the LDH2/MDH2 oxidoreductase family.</text>
</comment>
<dbReference type="InterPro" id="IPR036111">
    <property type="entry name" value="Mal/L-sulfo/L-lacto_DH-like_sf"/>
</dbReference>
<keyword evidence="2" id="KW-0560">Oxidoreductase</keyword>
<dbReference type="EMBL" id="JAIZAY010000006">
    <property type="protein sequence ID" value="KAJ8040158.1"/>
    <property type="molecule type" value="Genomic_DNA"/>
</dbReference>
<dbReference type="Gene3D" id="1.10.1530.10">
    <property type="match status" value="1"/>
</dbReference>
<dbReference type="Proteomes" id="UP001152320">
    <property type="component" value="Chromosome 6"/>
</dbReference>